<evidence type="ECO:0000313" key="3">
    <source>
        <dbReference type="Proteomes" id="UP000019473"/>
    </source>
</evidence>
<protein>
    <submittedName>
        <fullName evidence="2">Uncharacterized protein</fullName>
    </submittedName>
</protein>
<feature type="compositionally biased region" description="Low complexity" evidence="1">
    <location>
        <begin position="80"/>
        <end position="93"/>
    </location>
</feature>
<dbReference type="RefSeq" id="XP_007761818.1">
    <property type="nucleotide sequence ID" value="XM_007763628.1"/>
</dbReference>
<reference evidence="2 3" key="1">
    <citation type="submission" date="2013-03" db="EMBL/GenBank/DDBJ databases">
        <title>The Genome Sequence of Cladophialophora yegresii CBS 114405.</title>
        <authorList>
            <consortium name="The Broad Institute Genomics Platform"/>
            <person name="Cuomo C."/>
            <person name="de Hoog S."/>
            <person name="Gorbushina A."/>
            <person name="Walker B."/>
            <person name="Young S.K."/>
            <person name="Zeng Q."/>
            <person name="Gargeya S."/>
            <person name="Fitzgerald M."/>
            <person name="Haas B."/>
            <person name="Abouelleil A."/>
            <person name="Allen A.W."/>
            <person name="Alvarado L."/>
            <person name="Arachchi H.M."/>
            <person name="Berlin A.M."/>
            <person name="Chapman S.B."/>
            <person name="Gainer-Dewar J."/>
            <person name="Goldberg J."/>
            <person name="Griggs A."/>
            <person name="Gujja S."/>
            <person name="Hansen M."/>
            <person name="Howarth C."/>
            <person name="Imamovic A."/>
            <person name="Ireland A."/>
            <person name="Larimer J."/>
            <person name="McCowan C."/>
            <person name="Murphy C."/>
            <person name="Pearson M."/>
            <person name="Poon T.W."/>
            <person name="Priest M."/>
            <person name="Roberts A."/>
            <person name="Saif S."/>
            <person name="Shea T."/>
            <person name="Sisk P."/>
            <person name="Sykes S."/>
            <person name="Wortman J."/>
            <person name="Nusbaum C."/>
            <person name="Birren B."/>
        </authorList>
    </citation>
    <scope>NUCLEOTIDE SEQUENCE [LARGE SCALE GENOMIC DNA]</scope>
    <source>
        <strain evidence="2 3">CBS 114405</strain>
    </source>
</reference>
<dbReference type="AlphaFoldDB" id="W9VFN6"/>
<dbReference type="HOGENOM" id="CLU_034382_0_0_1"/>
<feature type="region of interest" description="Disordered" evidence="1">
    <location>
        <begin position="211"/>
        <end position="278"/>
    </location>
</feature>
<gene>
    <name evidence="2" type="ORF">A1O7_09641</name>
</gene>
<name>W9VFN6_9EURO</name>
<keyword evidence="3" id="KW-1185">Reference proteome</keyword>
<evidence type="ECO:0000313" key="2">
    <source>
        <dbReference type="EMBL" id="EXJ54303.1"/>
    </source>
</evidence>
<comment type="caution">
    <text evidence="2">The sequence shown here is derived from an EMBL/GenBank/DDBJ whole genome shotgun (WGS) entry which is preliminary data.</text>
</comment>
<dbReference type="GeneID" id="19184203"/>
<accession>W9VFN6</accession>
<feature type="region of interest" description="Disordered" evidence="1">
    <location>
        <begin position="60"/>
        <end position="96"/>
    </location>
</feature>
<dbReference type="Proteomes" id="UP000019473">
    <property type="component" value="Unassembled WGS sequence"/>
</dbReference>
<sequence>MVVVSVTDHTQGDLTKKYAGMEIDWAAADKHLLDWSSYFLKGNALRVTLTFKFVAPNPNSVHRPVTPRGDGGRNVSAGGRTPSPRSPKSSTAPEQRGRPPFLYDLCTFARCPTSCALGPYCLVNSKGIHHPVTPESFKLLEAHATHYGMPATFIDLPLDLQRQLVMDRQARVLNTVPTMPVKIGDMATAQLPQAQPMGVHVGQDHSILRRQSDGDVPQRRDLAGPQGDASILRRQSDGAVLQRKDVTGVHHDASTSRCQPDSTGPKQREPTAVHDATVQSPQTKLAGVTDTAMRGQQTEPAVLHDDELRDYDTWQQSRVRAPWLKAEFAKAFNVAVRNGLSLDLLYENPDPRIFIDQEVHEGVACYFCRRKDIDKFRDRKRRLPGDTGVGEDQT</sequence>
<proteinExistence type="predicted"/>
<dbReference type="OrthoDB" id="4161473at2759"/>
<evidence type="ECO:0000256" key="1">
    <source>
        <dbReference type="SAM" id="MobiDB-lite"/>
    </source>
</evidence>
<dbReference type="STRING" id="1182544.W9VFN6"/>
<feature type="compositionally biased region" description="Basic and acidic residues" evidence="1">
    <location>
        <begin position="242"/>
        <end position="254"/>
    </location>
</feature>
<dbReference type="EMBL" id="AMGW01000007">
    <property type="protein sequence ID" value="EXJ54303.1"/>
    <property type="molecule type" value="Genomic_DNA"/>
</dbReference>
<organism evidence="2 3">
    <name type="scientific">Cladophialophora yegresii CBS 114405</name>
    <dbReference type="NCBI Taxonomy" id="1182544"/>
    <lineage>
        <taxon>Eukaryota</taxon>
        <taxon>Fungi</taxon>
        <taxon>Dikarya</taxon>
        <taxon>Ascomycota</taxon>
        <taxon>Pezizomycotina</taxon>
        <taxon>Eurotiomycetes</taxon>
        <taxon>Chaetothyriomycetidae</taxon>
        <taxon>Chaetothyriales</taxon>
        <taxon>Herpotrichiellaceae</taxon>
        <taxon>Cladophialophora</taxon>
    </lineage>
</organism>
<feature type="compositionally biased region" description="Basic and acidic residues" evidence="1">
    <location>
        <begin position="211"/>
        <end position="222"/>
    </location>
</feature>
<dbReference type="VEuPathDB" id="FungiDB:A1O7_09641"/>
<feature type="compositionally biased region" description="Polar residues" evidence="1">
    <location>
        <begin position="255"/>
        <end position="265"/>
    </location>
</feature>